<accession>A0A0L0FYX6</accession>
<dbReference type="InterPro" id="IPR004352">
    <property type="entry name" value="GH114_TIM-barrel"/>
</dbReference>
<name>A0A0L0FYX6_9EUKA</name>
<gene>
    <name evidence="2" type="ORF">SARC_05690</name>
</gene>
<proteinExistence type="predicted"/>
<dbReference type="AlphaFoldDB" id="A0A0L0FYX6"/>
<evidence type="ECO:0000259" key="1">
    <source>
        <dbReference type="Pfam" id="PF03537"/>
    </source>
</evidence>
<dbReference type="GeneID" id="25906194"/>
<organism evidence="2 3">
    <name type="scientific">Sphaeroforma arctica JP610</name>
    <dbReference type="NCBI Taxonomy" id="667725"/>
    <lineage>
        <taxon>Eukaryota</taxon>
        <taxon>Ichthyosporea</taxon>
        <taxon>Ichthyophonida</taxon>
        <taxon>Sphaeroforma</taxon>
    </lineage>
</organism>
<dbReference type="RefSeq" id="XP_014155932.1">
    <property type="nucleotide sequence ID" value="XM_014300457.1"/>
</dbReference>
<evidence type="ECO:0000313" key="3">
    <source>
        <dbReference type="Proteomes" id="UP000054560"/>
    </source>
</evidence>
<feature type="non-terminal residue" evidence="2">
    <location>
        <position position="1"/>
    </location>
</feature>
<dbReference type="Pfam" id="PF03537">
    <property type="entry name" value="Glyco_hydro_114"/>
    <property type="match status" value="1"/>
</dbReference>
<evidence type="ECO:0000313" key="2">
    <source>
        <dbReference type="EMBL" id="KNC82030.1"/>
    </source>
</evidence>
<keyword evidence="3" id="KW-1185">Reference proteome</keyword>
<protein>
    <recommendedName>
        <fullName evidence="1">Glycoside-hydrolase family GH114 TIM-barrel domain-containing protein</fullName>
    </recommendedName>
</protein>
<feature type="domain" description="Glycoside-hydrolase family GH114 TIM-barrel" evidence="1">
    <location>
        <begin position="2"/>
        <end position="89"/>
    </location>
</feature>
<dbReference type="EMBL" id="KQ241967">
    <property type="protein sequence ID" value="KNC82030.1"/>
    <property type="molecule type" value="Genomic_DNA"/>
</dbReference>
<sequence length="90" mass="10156">QKLKEKGFEYVEFDNIENSDESDADQIDYTRKLGEIAVATGLGPLFKKAADLIRKDKTVQDDYVGFICEESIQWGDTEVFHEVAAGKKPI</sequence>
<reference evidence="2 3" key="1">
    <citation type="submission" date="2011-02" db="EMBL/GenBank/DDBJ databases">
        <title>The Genome Sequence of Sphaeroforma arctica JP610.</title>
        <authorList>
            <consortium name="The Broad Institute Genome Sequencing Platform"/>
            <person name="Russ C."/>
            <person name="Cuomo C."/>
            <person name="Young S.K."/>
            <person name="Zeng Q."/>
            <person name="Gargeya S."/>
            <person name="Alvarado L."/>
            <person name="Berlin A."/>
            <person name="Chapman S.B."/>
            <person name="Chen Z."/>
            <person name="Freedman E."/>
            <person name="Gellesch M."/>
            <person name="Goldberg J."/>
            <person name="Griggs A."/>
            <person name="Gujja S."/>
            <person name="Heilman E."/>
            <person name="Heiman D."/>
            <person name="Howarth C."/>
            <person name="Mehta T."/>
            <person name="Neiman D."/>
            <person name="Pearson M."/>
            <person name="Roberts A."/>
            <person name="Saif S."/>
            <person name="Shea T."/>
            <person name="Shenoy N."/>
            <person name="Sisk P."/>
            <person name="Stolte C."/>
            <person name="Sykes S."/>
            <person name="White J."/>
            <person name="Yandava C."/>
            <person name="Burger G."/>
            <person name="Gray M.W."/>
            <person name="Holland P.W.H."/>
            <person name="King N."/>
            <person name="Lang F.B.F."/>
            <person name="Roger A.J."/>
            <person name="Ruiz-Trillo I."/>
            <person name="Haas B."/>
            <person name="Nusbaum C."/>
            <person name="Birren B."/>
        </authorList>
    </citation>
    <scope>NUCLEOTIDE SEQUENCE [LARGE SCALE GENOMIC DNA]</scope>
    <source>
        <strain evidence="2 3">JP610</strain>
    </source>
</reference>
<dbReference type="Proteomes" id="UP000054560">
    <property type="component" value="Unassembled WGS sequence"/>
</dbReference>